<reference evidence="2" key="1">
    <citation type="submission" date="2023-02" db="EMBL/GenBank/DDBJ databases">
        <title>Description of Herbaspirillum huttiense subsp. nephrolepsisexaltata and Herbaspirillum huttiense subsp. lycopersicon.</title>
        <authorList>
            <person name="Poudel M."/>
            <person name="Sharma A."/>
            <person name="Goss E."/>
            <person name="Tapia J.H."/>
            <person name="Harmon C.M."/>
            <person name="Jones J.B."/>
        </authorList>
    </citation>
    <scope>NUCLEOTIDE SEQUENCE</scope>
    <source>
        <strain evidence="2">NC40101</strain>
    </source>
</reference>
<dbReference type="Gene3D" id="3.90.550.10">
    <property type="entry name" value="Spore Coat Polysaccharide Biosynthesis Protein SpsA, Chain A"/>
    <property type="match status" value="1"/>
</dbReference>
<dbReference type="InterPro" id="IPR001173">
    <property type="entry name" value="Glyco_trans_2-like"/>
</dbReference>
<protein>
    <submittedName>
        <fullName evidence="2">Glycosyltransferase family 2 protein</fullName>
        <ecNumber evidence="2">2.4.-.-</ecNumber>
    </submittedName>
</protein>
<gene>
    <name evidence="2" type="ORF">RJN63_05155</name>
</gene>
<accession>A0AAE4K3A6</accession>
<evidence type="ECO:0000313" key="2">
    <source>
        <dbReference type="EMBL" id="MDT0336200.1"/>
    </source>
</evidence>
<dbReference type="GO" id="GO:0016757">
    <property type="term" value="F:glycosyltransferase activity"/>
    <property type="evidence" value="ECO:0007669"/>
    <property type="project" value="UniProtKB-KW"/>
</dbReference>
<dbReference type="InterPro" id="IPR029044">
    <property type="entry name" value="Nucleotide-diphossugar_trans"/>
</dbReference>
<sequence length="273" mass="30740">MNPSGDPINMEYLALIRTFNSLPLVEEVIRSLRMQSSPPTAIMAVDSGSDPAQAEALRALVDIWLDVSGQPFNYARSINLGVQAAELENVLIISSHVILREQDVMQRFFSELTSKGDRVGSIISNKSHPWLVRQVNNVNFTGVNGLTNSCSFAPAALLRELPFREEVFASEDQEWTKRFLAVKADNLTIVETGQIDYLNKHFSYKKKYNEEMALATFVDTRRKGLPAILTWLLKSAWSICVKGDIAKANHRFKVAMGLCKARLRKPDINSKYY</sequence>
<dbReference type="CDD" id="cd00761">
    <property type="entry name" value="Glyco_tranf_GTA_type"/>
    <property type="match status" value="1"/>
</dbReference>
<organism evidence="2">
    <name type="scientific">Herbaspirillum huttiense subsp. nephrolepidis</name>
    <dbReference type="NCBI Taxonomy" id="3075126"/>
    <lineage>
        <taxon>Bacteria</taxon>
        <taxon>Pseudomonadati</taxon>
        <taxon>Pseudomonadota</taxon>
        <taxon>Betaproteobacteria</taxon>
        <taxon>Burkholderiales</taxon>
        <taxon>Oxalobacteraceae</taxon>
        <taxon>Herbaspirillum</taxon>
    </lineage>
</organism>
<keyword evidence="2" id="KW-0808">Transferase</keyword>
<comment type="caution">
    <text evidence="2">The sequence shown here is derived from an EMBL/GenBank/DDBJ whole genome shotgun (WGS) entry which is preliminary data.</text>
</comment>
<dbReference type="EMBL" id="JAVRAA010000002">
    <property type="protein sequence ID" value="MDT0336200.1"/>
    <property type="molecule type" value="Genomic_DNA"/>
</dbReference>
<keyword evidence="2" id="KW-0328">Glycosyltransferase</keyword>
<proteinExistence type="predicted"/>
<name>A0AAE4K3A6_9BURK</name>
<feature type="domain" description="Glycosyltransferase 2-like" evidence="1">
    <location>
        <begin position="16"/>
        <end position="127"/>
    </location>
</feature>
<dbReference type="EC" id="2.4.-.-" evidence="2"/>
<dbReference type="RefSeq" id="WP_259434900.1">
    <property type="nucleotide sequence ID" value="NZ_JAVLSM010000001.1"/>
</dbReference>
<dbReference type="SUPFAM" id="SSF53448">
    <property type="entry name" value="Nucleotide-diphospho-sugar transferases"/>
    <property type="match status" value="1"/>
</dbReference>
<evidence type="ECO:0000259" key="1">
    <source>
        <dbReference type="Pfam" id="PF00535"/>
    </source>
</evidence>
<dbReference type="AlphaFoldDB" id="A0AAE4K3A6"/>
<dbReference type="Pfam" id="PF00535">
    <property type="entry name" value="Glycos_transf_2"/>
    <property type="match status" value="1"/>
</dbReference>